<organism evidence="3 4">
    <name type="scientific">Platanthera zijinensis</name>
    <dbReference type="NCBI Taxonomy" id="2320716"/>
    <lineage>
        <taxon>Eukaryota</taxon>
        <taxon>Viridiplantae</taxon>
        <taxon>Streptophyta</taxon>
        <taxon>Embryophyta</taxon>
        <taxon>Tracheophyta</taxon>
        <taxon>Spermatophyta</taxon>
        <taxon>Magnoliopsida</taxon>
        <taxon>Liliopsida</taxon>
        <taxon>Asparagales</taxon>
        <taxon>Orchidaceae</taxon>
        <taxon>Orchidoideae</taxon>
        <taxon>Orchideae</taxon>
        <taxon>Orchidinae</taxon>
        <taxon>Platanthera</taxon>
    </lineage>
</organism>
<evidence type="ECO:0000313" key="4">
    <source>
        <dbReference type="Proteomes" id="UP001418222"/>
    </source>
</evidence>
<feature type="chain" id="PRO_5042847946" evidence="2">
    <location>
        <begin position="19"/>
        <end position="119"/>
    </location>
</feature>
<name>A0AAP0GB29_9ASPA</name>
<dbReference type="EMBL" id="JBBWWQ010000004">
    <property type="protein sequence ID" value="KAK8949010.1"/>
    <property type="molecule type" value="Genomic_DNA"/>
</dbReference>
<keyword evidence="4" id="KW-1185">Reference proteome</keyword>
<evidence type="ECO:0000313" key="3">
    <source>
        <dbReference type="EMBL" id="KAK8949010.1"/>
    </source>
</evidence>
<comment type="caution">
    <text evidence="3">The sequence shown here is derived from an EMBL/GenBank/DDBJ whole genome shotgun (WGS) entry which is preliminary data.</text>
</comment>
<feature type="compositionally biased region" description="Basic and acidic residues" evidence="1">
    <location>
        <begin position="40"/>
        <end position="64"/>
    </location>
</feature>
<proteinExistence type="predicted"/>
<evidence type="ECO:0000256" key="2">
    <source>
        <dbReference type="SAM" id="SignalP"/>
    </source>
</evidence>
<accession>A0AAP0GB29</accession>
<feature type="region of interest" description="Disordered" evidence="1">
    <location>
        <begin position="26"/>
        <end position="105"/>
    </location>
</feature>
<keyword evidence="2" id="KW-0732">Signal</keyword>
<dbReference type="Proteomes" id="UP001418222">
    <property type="component" value="Unassembled WGS sequence"/>
</dbReference>
<evidence type="ECO:0000256" key="1">
    <source>
        <dbReference type="SAM" id="MobiDB-lite"/>
    </source>
</evidence>
<sequence length="119" mass="13105">MGMAVATLAVVVRPPILAGGLYIAQGEEQSRSQPCAAPVPREHSRLRRTEERQPIPGARKDLHPRPLPQGRKVKTKLEKKQGKRGMLTHSENYPPDRWPHEGMEDGTRGAILANASSSL</sequence>
<feature type="signal peptide" evidence="2">
    <location>
        <begin position="1"/>
        <end position="18"/>
    </location>
</feature>
<gene>
    <name evidence="3" type="ORF">KSP39_PZI005724</name>
</gene>
<reference evidence="3 4" key="1">
    <citation type="journal article" date="2022" name="Nat. Plants">
        <title>Genomes of leafy and leafless Platanthera orchids illuminate the evolution of mycoheterotrophy.</title>
        <authorList>
            <person name="Li M.H."/>
            <person name="Liu K.W."/>
            <person name="Li Z."/>
            <person name="Lu H.C."/>
            <person name="Ye Q.L."/>
            <person name="Zhang D."/>
            <person name="Wang J.Y."/>
            <person name="Li Y.F."/>
            <person name="Zhong Z.M."/>
            <person name="Liu X."/>
            <person name="Yu X."/>
            <person name="Liu D.K."/>
            <person name="Tu X.D."/>
            <person name="Liu B."/>
            <person name="Hao Y."/>
            <person name="Liao X.Y."/>
            <person name="Jiang Y.T."/>
            <person name="Sun W.H."/>
            <person name="Chen J."/>
            <person name="Chen Y.Q."/>
            <person name="Ai Y."/>
            <person name="Zhai J.W."/>
            <person name="Wu S.S."/>
            <person name="Zhou Z."/>
            <person name="Hsiao Y.Y."/>
            <person name="Wu W.L."/>
            <person name="Chen Y.Y."/>
            <person name="Lin Y.F."/>
            <person name="Hsu J.L."/>
            <person name="Li C.Y."/>
            <person name="Wang Z.W."/>
            <person name="Zhao X."/>
            <person name="Zhong W.Y."/>
            <person name="Ma X.K."/>
            <person name="Ma L."/>
            <person name="Huang J."/>
            <person name="Chen G.Z."/>
            <person name="Huang M.Z."/>
            <person name="Huang L."/>
            <person name="Peng D.H."/>
            <person name="Luo Y.B."/>
            <person name="Zou S.Q."/>
            <person name="Chen S.P."/>
            <person name="Lan S."/>
            <person name="Tsai W.C."/>
            <person name="Van de Peer Y."/>
            <person name="Liu Z.J."/>
        </authorList>
    </citation>
    <scope>NUCLEOTIDE SEQUENCE [LARGE SCALE GENOMIC DNA]</scope>
    <source>
        <strain evidence="3">Lor287</strain>
    </source>
</reference>
<protein>
    <submittedName>
        <fullName evidence="3">Uncharacterized protein</fullName>
    </submittedName>
</protein>
<dbReference type="AlphaFoldDB" id="A0AAP0GB29"/>